<evidence type="ECO:0000313" key="2">
    <source>
        <dbReference type="Proteomes" id="UP001239111"/>
    </source>
</evidence>
<name>A0ACC2PRR9_9HYME</name>
<dbReference type="EMBL" id="CM056741">
    <property type="protein sequence ID" value="KAJ8686211.1"/>
    <property type="molecule type" value="Genomic_DNA"/>
</dbReference>
<keyword evidence="2" id="KW-1185">Reference proteome</keyword>
<reference evidence="1" key="1">
    <citation type="submission" date="2023-04" db="EMBL/GenBank/DDBJ databases">
        <title>A chromosome-level genome assembly of the parasitoid wasp Eretmocerus hayati.</title>
        <authorList>
            <person name="Zhong Y."/>
            <person name="Liu S."/>
            <person name="Liu Y."/>
        </authorList>
    </citation>
    <scope>NUCLEOTIDE SEQUENCE</scope>
    <source>
        <strain evidence="1">ZJU_SS_LIU_2023</strain>
    </source>
</reference>
<comment type="caution">
    <text evidence="1">The sequence shown here is derived from an EMBL/GenBank/DDBJ whole genome shotgun (WGS) entry which is preliminary data.</text>
</comment>
<sequence>MIKRSNQIAAKSLEGGKNPCGNENEKQGITDAQGKKKSRGSNYYGTFVGNFVSYAHNITGEVYVVDETTFFIKGFSYDGLAENAIFWVGKTDTAGPDGTPVYYPDPRTSEPKSLQRYVNEDIILKLPPHVKVRDIKNLSVWCSRFLVSISFFPH</sequence>
<proteinExistence type="predicted"/>
<accession>A0ACC2PRR9</accession>
<evidence type="ECO:0000313" key="1">
    <source>
        <dbReference type="EMBL" id="KAJ8686211.1"/>
    </source>
</evidence>
<gene>
    <name evidence="1" type="ORF">QAD02_022005</name>
</gene>
<dbReference type="Proteomes" id="UP001239111">
    <property type="component" value="Chromosome 1"/>
</dbReference>
<protein>
    <submittedName>
        <fullName evidence="1">Uncharacterized protein</fullName>
    </submittedName>
</protein>
<organism evidence="1 2">
    <name type="scientific">Eretmocerus hayati</name>
    <dbReference type="NCBI Taxonomy" id="131215"/>
    <lineage>
        <taxon>Eukaryota</taxon>
        <taxon>Metazoa</taxon>
        <taxon>Ecdysozoa</taxon>
        <taxon>Arthropoda</taxon>
        <taxon>Hexapoda</taxon>
        <taxon>Insecta</taxon>
        <taxon>Pterygota</taxon>
        <taxon>Neoptera</taxon>
        <taxon>Endopterygota</taxon>
        <taxon>Hymenoptera</taxon>
        <taxon>Apocrita</taxon>
        <taxon>Proctotrupomorpha</taxon>
        <taxon>Chalcidoidea</taxon>
        <taxon>Aphelinidae</taxon>
        <taxon>Aphelininae</taxon>
        <taxon>Eretmocerus</taxon>
    </lineage>
</organism>